<dbReference type="Proteomes" id="UP000325935">
    <property type="component" value="Segment"/>
</dbReference>
<proteinExistence type="predicted"/>
<accession>A0A5J6T7Y6</accession>
<evidence type="ECO:0000313" key="1">
    <source>
        <dbReference type="EMBL" id="QFG06168.1"/>
    </source>
</evidence>
<reference evidence="1 2" key="1">
    <citation type="submission" date="2019-08" db="EMBL/GenBank/DDBJ databases">
        <title>Complete genome sequence of Escherichia coli bacteriophage VEc33.</title>
        <authorList>
            <person name="Denisenko E."/>
            <person name="Kislichkina A."/>
            <person name="Krasilnikova V."/>
            <person name="Verevkin V."/>
            <person name="Volozhantsev N."/>
        </authorList>
    </citation>
    <scope>NUCLEOTIDE SEQUENCE [LARGE SCALE GENOMIC DNA]</scope>
    <source>
        <strain evidence="1">VEc33</strain>
    </source>
</reference>
<evidence type="ECO:0000313" key="2">
    <source>
        <dbReference type="Proteomes" id="UP000325935"/>
    </source>
</evidence>
<name>A0A5J6T7Y6_9CAUD</name>
<sequence>MSELLPKVDVSHLGEPSEERKALDWLGGFDYRRVVATWNDKNDKKVKKFRVHYVGKDKWLWIDYEESKGSTKAVKIYCMYGYYYAHCDKNEFTVQN</sequence>
<protein>
    <submittedName>
        <fullName evidence="1">Uncharacterized protein</fullName>
    </submittedName>
</protein>
<gene>
    <name evidence="1" type="ORF">vec33_102</name>
</gene>
<keyword evidence="2" id="KW-1185">Reference proteome</keyword>
<dbReference type="EMBL" id="MN316588">
    <property type="protein sequence ID" value="QFG06168.1"/>
    <property type="molecule type" value="Genomic_DNA"/>
</dbReference>
<organism evidence="1 2">
    <name type="scientific">Escherichia phage VEc33</name>
    <dbReference type="NCBI Taxonomy" id="2847072"/>
    <lineage>
        <taxon>Viruses</taxon>
        <taxon>Duplodnaviria</taxon>
        <taxon>Heunggongvirae</taxon>
        <taxon>Uroviricota</taxon>
        <taxon>Caudoviricetes</taxon>
        <taxon>Demerecviridae</taxon>
        <taxon>Markadamsvirinae</taxon>
        <taxon>Tequintavirus</taxon>
        <taxon>Tequintavirus VEc33</taxon>
    </lineage>
</organism>